<protein>
    <recommendedName>
        <fullName evidence="12">DNA 3'-5' helicase</fullName>
        <ecNumber evidence="12">5.6.2.4</ecNumber>
    </recommendedName>
    <alternativeName>
        <fullName evidence="13">DNA 3'-5' helicase II</fullName>
    </alternativeName>
</protein>
<dbReference type="GO" id="GO:0005524">
    <property type="term" value="F:ATP binding"/>
    <property type="evidence" value="ECO:0007669"/>
    <property type="project" value="UniProtKB-UniRule"/>
</dbReference>
<evidence type="ECO:0000256" key="16">
    <source>
        <dbReference type="SAM" id="MobiDB-lite"/>
    </source>
</evidence>
<dbReference type="GO" id="GO:0003677">
    <property type="term" value="F:DNA binding"/>
    <property type="evidence" value="ECO:0007669"/>
    <property type="project" value="UniProtKB-KW"/>
</dbReference>
<keyword evidence="4 15" id="KW-0378">Hydrolase</keyword>
<keyword evidence="9" id="KW-0234">DNA repair</keyword>
<dbReference type="GO" id="GO:0043138">
    <property type="term" value="F:3'-5' DNA helicase activity"/>
    <property type="evidence" value="ECO:0007669"/>
    <property type="project" value="UniProtKB-EC"/>
</dbReference>
<evidence type="ECO:0000256" key="15">
    <source>
        <dbReference type="PROSITE-ProRule" id="PRU00560"/>
    </source>
</evidence>
<dbReference type="InterPro" id="IPR014017">
    <property type="entry name" value="DNA_helicase_UvrD-like_C"/>
</dbReference>
<dbReference type="Pfam" id="PF13361">
    <property type="entry name" value="UvrD_C"/>
    <property type="match status" value="1"/>
</dbReference>
<keyword evidence="10" id="KW-0413">Isomerase</keyword>
<proteinExistence type="predicted"/>
<dbReference type="GO" id="GO:0004527">
    <property type="term" value="F:exonuclease activity"/>
    <property type="evidence" value="ECO:0007669"/>
    <property type="project" value="UniProtKB-KW"/>
</dbReference>
<evidence type="ECO:0000256" key="6">
    <source>
        <dbReference type="ARBA" id="ARBA00022839"/>
    </source>
</evidence>
<keyword evidence="20" id="KW-1185">Reference proteome</keyword>
<evidence type="ECO:0000256" key="8">
    <source>
        <dbReference type="ARBA" id="ARBA00023125"/>
    </source>
</evidence>
<evidence type="ECO:0000256" key="14">
    <source>
        <dbReference type="ARBA" id="ARBA00048988"/>
    </source>
</evidence>
<feature type="region of interest" description="Disordered" evidence="16">
    <location>
        <begin position="923"/>
        <end position="949"/>
    </location>
</feature>
<dbReference type="PANTHER" id="PTHR11070">
    <property type="entry name" value="UVRD / RECB / PCRA DNA HELICASE FAMILY MEMBER"/>
    <property type="match status" value="1"/>
</dbReference>
<comment type="catalytic activity">
    <reaction evidence="11">
        <text>Couples ATP hydrolysis with the unwinding of duplex DNA by translocating in the 3'-5' direction.</text>
        <dbReference type="EC" id="5.6.2.4"/>
    </reaction>
</comment>
<dbReference type="InterPro" id="IPR038726">
    <property type="entry name" value="PDDEXK_AddAB-type"/>
</dbReference>
<keyword evidence="2 15" id="KW-0547">Nucleotide-binding</keyword>
<dbReference type="EC" id="5.6.2.4" evidence="12"/>
<dbReference type="OrthoDB" id="9810135at2"/>
<sequence>MTRDDATLAQVRAARPDASTWLSANAGSGKTRVLTDRVARLLLSGVAPENILCLTYTKAAASEMQNRLFRRLGEWAMLGDDALRGQLADLGEDGPFRPDFLQRARTLFARAIETPGGLRIQTIHSFCASLLRRFPLEAQVSPDFHEVEDRAAELLRADILDRMSEGPEGARIAELARHFTDSDDRIDALLKAVLSRKSAFLPPRSPEDIRALYDLPPDFGRAELLAEVFLGDERRVLSDVIRAMQDSAKTTDHGHATLLDTVDPSSVSALETLEKVLLSGPGAKEPFVAKIGKVPTKEARGTLAPDIADALDDLMRRVESARPARIALAAAERDIALHRFAQVFLPAYESAKTARGWLDFDDLIEKAHGLLSDPVVAGWVLYRLDGGIDHILVDEAQDTNPLQWEVIALLAQELTAGEGARPDTARTIFVVGDTKQSIYSFQGADPEAFDRMRASFAARLEAAETPLQVRSLDYSFRSAAAILAAVDATFEGAAGSGFAPEGHHIAFHGEMPGQVDLWPVVPKPESEEPDDWTDPVDRRGARHESVVLAERIADFIRDAVDRGQPLHLGDKAPRAMHAGDVLILVRGRQRLFHEIIRACKNRGLPVAGADRMKVMAELAVKDIGALLAFLATQEDNLSLATALRSPLFGLSEQALFTLAHHRKGPSLWEALRAQEAAFPETVAMLNDLRSKADFLRPYDLIERILTRHKGRARLLGRLGHEAEDGIDALLSQALAYEEGNVPSLTGFLSWMQTDDLEIKRSPEAAGAAIRVMTVHGAKGLEAPVVILPDCGARPDRIKDALLPAGPDAVWKARAEDQPALQADAVAHAKARAKAEADRLLYVAMTRAEAWLVVAAAGDVGKTPDASWYGQVARGLERAGAAPLPTPNGEMLRLGALPEGTAAPTDPSATGTVTLPCYFTEPAEVPRPTETRSPSDLGGAKALPGAGDETETAKARGTLIHLLLELLPALPAAEQAEAARRLLKAHGAPPEDAPEMAAEALRVLNDAALAPVFAPGTLAEVTLCGDIAGLGPLLGVIDRLIVTEDRVIAIDFKTNRQVPDTADAVPEGLLRQMGAYRAMLQALYPGRVIETAILWTSPGVLMPLPAALTEAALARAAQLDSQPAAS</sequence>
<dbReference type="EMBL" id="FTOQ01000001">
    <property type="protein sequence ID" value="SIS52350.1"/>
    <property type="molecule type" value="Genomic_DNA"/>
</dbReference>
<accession>A0A1N7JSN6</accession>
<evidence type="ECO:0000313" key="20">
    <source>
        <dbReference type="Proteomes" id="UP000186684"/>
    </source>
</evidence>
<dbReference type="PROSITE" id="PS51198">
    <property type="entry name" value="UVRD_HELICASE_ATP_BIND"/>
    <property type="match status" value="1"/>
</dbReference>
<evidence type="ECO:0000256" key="11">
    <source>
        <dbReference type="ARBA" id="ARBA00034617"/>
    </source>
</evidence>
<feature type="binding site" evidence="15">
    <location>
        <begin position="24"/>
        <end position="31"/>
    </location>
    <ligand>
        <name>ATP</name>
        <dbReference type="ChEBI" id="CHEBI:30616"/>
    </ligand>
</feature>
<evidence type="ECO:0000256" key="2">
    <source>
        <dbReference type="ARBA" id="ARBA00022741"/>
    </source>
</evidence>
<dbReference type="NCBIfam" id="TIGR02784">
    <property type="entry name" value="addA_alphas"/>
    <property type="match status" value="1"/>
</dbReference>
<keyword evidence="7 15" id="KW-0067">ATP-binding</keyword>
<feature type="domain" description="UvrD-like helicase ATP-binding" evidence="17">
    <location>
        <begin position="3"/>
        <end position="479"/>
    </location>
</feature>
<keyword evidence="3" id="KW-0227">DNA damage</keyword>
<dbReference type="InterPro" id="IPR011604">
    <property type="entry name" value="PDDEXK-like_dom_sf"/>
</dbReference>
<keyword evidence="1" id="KW-0540">Nuclease</keyword>
<dbReference type="InterPro" id="IPR014151">
    <property type="entry name" value="DNA_helicase_AddA"/>
</dbReference>
<evidence type="ECO:0000256" key="9">
    <source>
        <dbReference type="ARBA" id="ARBA00023204"/>
    </source>
</evidence>
<dbReference type="InterPro" id="IPR000212">
    <property type="entry name" value="DNA_helicase_UvrD/REP"/>
</dbReference>
<feature type="domain" description="UvrD-like helicase C-terminal" evidence="18">
    <location>
        <begin position="496"/>
        <end position="779"/>
    </location>
</feature>
<dbReference type="GO" id="GO:0033202">
    <property type="term" value="C:DNA helicase complex"/>
    <property type="evidence" value="ECO:0007669"/>
    <property type="project" value="TreeGrafter"/>
</dbReference>
<dbReference type="RefSeq" id="WP_076444107.1">
    <property type="nucleotide sequence ID" value="NZ_FTOQ01000001.1"/>
</dbReference>
<gene>
    <name evidence="19" type="ORF">SAMN05421759_101199</name>
</gene>
<name>A0A1N7JSN6_9RHOB</name>
<dbReference type="PROSITE" id="PS51217">
    <property type="entry name" value="UVRD_HELICASE_CTER"/>
    <property type="match status" value="1"/>
</dbReference>
<evidence type="ECO:0000256" key="10">
    <source>
        <dbReference type="ARBA" id="ARBA00023235"/>
    </source>
</evidence>
<evidence type="ECO:0000256" key="7">
    <source>
        <dbReference type="ARBA" id="ARBA00022840"/>
    </source>
</evidence>
<keyword evidence="8" id="KW-0238">DNA-binding</keyword>
<dbReference type="Proteomes" id="UP000186684">
    <property type="component" value="Unassembled WGS sequence"/>
</dbReference>
<dbReference type="GO" id="GO:0005829">
    <property type="term" value="C:cytosol"/>
    <property type="evidence" value="ECO:0007669"/>
    <property type="project" value="TreeGrafter"/>
</dbReference>
<keyword evidence="5 15" id="KW-0347">Helicase</keyword>
<dbReference type="Pfam" id="PF00580">
    <property type="entry name" value="UvrD-helicase"/>
    <property type="match status" value="1"/>
</dbReference>
<reference evidence="20" key="1">
    <citation type="submission" date="2017-01" db="EMBL/GenBank/DDBJ databases">
        <authorList>
            <person name="Varghese N."/>
            <person name="Submissions S."/>
        </authorList>
    </citation>
    <scope>NUCLEOTIDE SEQUENCE [LARGE SCALE GENOMIC DNA]</scope>
    <source>
        <strain evidence="20">DSM 29430</strain>
    </source>
</reference>
<dbReference type="SUPFAM" id="SSF52540">
    <property type="entry name" value="P-loop containing nucleoside triphosphate hydrolases"/>
    <property type="match status" value="1"/>
</dbReference>
<dbReference type="Gene3D" id="3.90.320.10">
    <property type="match status" value="1"/>
</dbReference>
<evidence type="ECO:0000259" key="18">
    <source>
        <dbReference type="PROSITE" id="PS51217"/>
    </source>
</evidence>
<dbReference type="InterPro" id="IPR011335">
    <property type="entry name" value="Restrct_endonuc-II-like"/>
</dbReference>
<evidence type="ECO:0000313" key="19">
    <source>
        <dbReference type="EMBL" id="SIS52350.1"/>
    </source>
</evidence>
<dbReference type="PANTHER" id="PTHR11070:SF2">
    <property type="entry name" value="ATP-DEPENDENT DNA HELICASE SRS2"/>
    <property type="match status" value="1"/>
</dbReference>
<keyword evidence="6" id="KW-0269">Exonuclease</keyword>
<organism evidence="19 20">
    <name type="scientific">Roseivivax lentus</name>
    <dbReference type="NCBI Taxonomy" id="633194"/>
    <lineage>
        <taxon>Bacteria</taxon>
        <taxon>Pseudomonadati</taxon>
        <taxon>Pseudomonadota</taxon>
        <taxon>Alphaproteobacteria</taxon>
        <taxon>Rhodobacterales</taxon>
        <taxon>Roseobacteraceae</taxon>
        <taxon>Roseivivax</taxon>
    </lineage>
</organism>
<dbReference type="GO" id="GO:0000725">
    <property type="term" value="P:recombinational repair"/>
    <property type="evidence" value="ECO:0007669"/>
    <property type="project" value="TreeGrafter"/>
</dbReference>
<evidence type="ECO:0000256" key="13">
    <source>
        <dbReference type="ARBA" id="ARBA00034923"/>
    </source>
</evidence>
<dbReference type="Pfam" id="PF12705">
    <property type="entry name" value="PDDEXK_1"/>
    <property type="match status" value="1"/>
</dbReference>
<evidence type="ECO:0000256" key="4">
    <source>
        <dbReference type="ARBA" id="ARBA00022801"/>
    </source>
</evidence>
<evidence type="ECO:0000256" key="3">
    <source>
        <dbReference type="ARBA" id="ARBA00022763"/>
    </source>
</evidence>
<dbReference type="InterPro" id="IPR027417">
    <property type="entry name" value="P-loop_NTPase"/>
</dbReference>
<evidence type="ECO:0000256" key="12">
    <source>
        <dbReference type="ARBA" id="ARBA00034808"/>
    </source>
</evidence>
<dbReference type="InterPro" id="IPR014016">
    <property type="entry name" value="UvrD-like_ATP-bd"/>
</dbReference>
<dbReference type="AlphaFoldDB" id="A0A1N7JSN6"/>
<evidence type="ECO:0000259" key="17">
    <source>
        <dbReference type="PROSITE" id="PS51198"/>
    </source>
</evidence>
<comment type="catalytic activity">
    <reaction evidence="14">
        <text>ATP + H2O = ADP + phosphate + H(+)</text>
        <dbReference type="Rhea" id="RHEA:13065"/>
        <dbReference type="ChEBI" id="CHEBI:15377"/>
        <dbReference type="ChEBI" id="CHEBI:15378"/>
        <dbReference type="ChEBI" id="CHEBI:30616"/>
        <dbReference type="ChEBI" id="CHEBI:43474"/>
        <dbReference type="ChEBI" id="CHEBI:456216"/>
        <dbReference type="EC" id="5.6.2.4"/>
    </reaction>
</comment>
<evidence type="ECO:0000256" key="1">
    <source>
        <dbReference type="ARBA" id="ARBA00022722"/>
    </source>
</evidence>
<dbReference type="Gene3D" id="1.10.486.10">
    <property type="entry name" value="PCRA, domain 4"/>
    <property type="match status" value="1"/>
</dbReference>
<evidence type="ECO:0000256" key="5">
    <source>
        <dbReference type="ARBA" id="ARBA00022806"/>
    </source>
</evidence>
<dbReference type="STRING" id="633194.SAMN05421759_101199"/>
<dbReference type="SUPFAM" id="SSF52980">
    <property type="entry name" value="Restriction endonuclease-like"/>
    <property type="match status" value="1"/>
</dbReference>
<dbReference type="Gene3D" id="3.40.50.300">
    <property type="entry name" value="P-loop containing nucleotide triphosphate hydrolases"/>
    <property type="match status" value="4"/>
</dbReference>